<dbReference type="PRINTS" id="PR01715">
    <property type="entry name" value="FERRIBNDNGPP"/>
</dbReference>
<dbReference type="EMBL" id="QFOL01000014">
    <property type="protein sequence ID" value="PZP53593.1"/>
    <property type="molecule type" value="Genomic_DNA"/>
</dbReference>
<evidence type="ECO:0000256" key="2">
    <source>
        <dbReference type="ARBA" id="ARBA00008814"/>
    </source>
</evidence>
<proteinExistence type="inferred from homology"/>
<keyword evidence="4" id="KW-0408">Iron</keyword>
<evidence type="ECO:0000313" key="8">
    <source>
        <dbReference type="EMBL" id="PZP53593.1"/>
    </source>
</evidence>
<feature type="chain" id="PRO_5015979036" evidence="6">
    <location>
        <begin position="29"/>
        <end position="296"/>
    </location>
</feature>
<evidence type="ECO:0000259" key="7">
    <source>
        <dbReference type="PROSITE" id="PS50983"/>
    </source>
</evidence>
<keyword evidence="5 6" id="KW-0732">Signal</keyword>
<dbReference type="Proteomes" id="UP000249769">
    <property type="component" value="Unassembled WGS sequence"/>
</dbReference>
<keyword evidence="4" id="KW-0410">Iron transport</keyword>
<dbReference type="PANTHER" id="PTHR30532:SF1">
    <property type="entry name" value="IRON(3+)-HYDROXAMATE-BINDING PROTEIN FHUD"/>
    <property type="match status" value="1"/>
</dbReference>
<evidence type="ECO:0000256" key="1">
    <source>
        <dbReference type="ARBA" id="ARBA00004196"/>
    </source>
</evidence>
<gene>
    <name evidence="8" type="ORF">DI595_03050</name>
</gene>
<evidence type="ECO:0000256" key="6">
    <source>
        <dbReference type="SAM" id="SignalP"/>
    </source>
</evidence>
<organism evidence="8 9">
    <name type="scientific">Agrobacterium fabrum</name>
    <dbReference type="NCBI Taxonomy" id="1176649"/>
    <lineage>
        <taxon>Bacteria</taxon>
        <taxon>Pseudomonadati</taxon>
        <taxon>Pseudomonadota</taxon>
        <taxon>Alphaproteobacteria</taxon>
        <taxon>Hyphomicrobiales</taxon>
        <taxon>Rhizobiaceae</taxon>
        <taxon>Rhizobium/Agrobacterium group</taxon>
        <taxon>Agrobacterium</taxon>
        <taxon>Agrobacterium tumefaciens complex</taxon>
    </lineage>
</organism>
<comment type="subcellular location">
    <subcellularLocation>
        <location evidence="1">Cell envelope</location>
    </subcellularLocation>
</comment>
<dbReference type="SUPFAM" id="SSF53807">
    <property type="entry name" value="Helical backbone' metal receptor"/>
    <property type="match status" value="1"/>
</dbReference>
<dbReference type="PROSITE" id="PS50983">
    <property type="entry name" value="FE_B12_PBP"/>
    <property type="match status" value="1"/>
</dbReference>
<dbReference type="InterPro" id="IPR002491">
    <property type="entry name" value="ABC_transptr_periplasmic_BD"/>
</dbReference>
<comment type="caution">
    <text evidence="8">The sequence shown here is derived from an EMBL/GenBank/DDBJ whole genome shotgun (WGS) entry which is preliminary data.</text>
</comment>
<dbReference type="InterPro" id="IPR051313">
    <property type="entry name" value="Bact_iron-sidero_bind"/>
</dbReference>
<accession>A0A2W5FF43</accession>
<comment type="similarity">
    <text evidence="2">Belongs to the bacterial solute-binding protein 8 family.</text>
</comment>
<dbReference type="Gene3D" id="3.40.50.1980">
    <property type="entry name" value="Nitrogenase molybdenum iron protein domain"/>
    <property type="match status" value="2"/>
</dbReference>
<sequence length="296" mass="32293">MMLRSCLSRRALLCGTVSFFLTHRPSSAACSGGIVAMDWVSGQNLLALGVQPVAMPELERYASLVVEPALSPLVAELGLRSEPNLELVDHLRPCMIVHSDDFSMAAGRLSSIAPIHFFDAGVTAGEDHLISGRNALMTLAARIGDPGRFDAFEESFNAEIRQARARLSSYDGRPLLLATVIDGRRLLVFGRNSLFQNVLDQFGIKNAWDGYTSQYGHTTVTADQLSRYPQARLLCIGDTSSEKLDTLLAGPVMKSLPFIRENRLVRIEDVLFYGGLPPAKRFARLVAEALAGEASQ</sequence>
<evidence type="ECO:0000256" key="3">
    <source>
        <dbReference type="ARBA" id="ARBA00022448"/>
    </source>
</evidence>
<feature type="domain" description="Fe/B12 periplasmic-binding" evidence="7">
    <location>
        <begin position="33"/>
        <end position="296"/>
    </location>
</feature>
<keyword evidence="4" id="KW-0406">Ion transport</keyword>
<dbReference type="Pfam" id="PF01497">
    <property type="entry name" value="Peripla_BP_2"/>
    <property type="match status" value="1"/>
</dbReference>
<dbReference type="GO" id="GO:0030288">
    <property type="term" value="C:outer membrane-bounded periplasmic space"/>
    <property type="evidence" value="ECO:0007669"/>
    <property type="project" value="TreeGrafter"/>
</dbReference>
<dbReference type="AlphaFoldDB" id="A0A2W5FF43"/>
<dbReference type="GO" id="GO:1901678">
    <property type="term" value="P:iron coordination entity transport"/>
    <property type="evidence" value="ECO:0007669"/>
    <property type="project" value="UniProtKB-ARBA"/>
</dbReference>
<evidence type="ECO:0000256" key="4">
    <source>
        <dbReference type="ARBA" id="ARBA00022496"/>
    </source>
</evidence>
<keyword evidence="3" id="KW-0813">Transport</keyword>
<protein>
    <submittedName>
        <fullName evidence="8">Iron-hydroxamate transporter substrate-binding subunit</fullName>
    </submittedName>
</protein>
<dbReference type="PANTHER" id="PTHR30532">
    <property type="entry name" value="IRON III DICITRATE-BINDING PERIPLASMIC PROTEIN"/>
    <property type="match status" value="1"/>
</dbReference>
<evidence type="ECO:0000256" key="5">
    <source>
        <dbReference type="ARBA" id="ARBA00022729"/>
    </source>
</evidence>
<name>A0A2W5FF43_9HYPH</name>
<evidence type="ECO:0000313" key="9">
    <source>
        <dbReference type="Proteomes" id="UP000249769"/>
    </source>
</evidence>
<feature type="signal peptide" evidence="6">
    <location>
        <begin position="1"/>
        <end position="28"/>
    </location>
</feature>
<reference evidence="8 9" key="1">
    <citation type="submission" date="2017-08" db="EMBL/GenBank/DDBJ databases">
        <title>Infants hospitalized years apart are colonized by the same room-sourced microbial strains.</title>
        <authorList>
            <person name="Brooks B."/>
            <person name="Olm M.R."/>
            <person name="Firek B.A."/>
            <person name="Baker R."/>
            <person name="Thomas B.C."/>
            <person name="Morowitz M.J."/>
            <person name="Banfield J.F."/>
        </authorList>
    </citation>
    <scope>NUCLEOTIDE SEQUENCE [LARGE SCALE GENOMIC DNA]</scope>
    <source>
        <strain evidence="8">S2_009_000_R2_73</strain>
    </source>
</reference>